<keyword evidence="2" id="KW-1185">Reference proteome</keyword>
<evidence type="ECO:0000313" key="2">
    <source>
        <dbReference type="Proteomes" id="UP000319148"/>
    </source>
</evidence>
<gene>
    <name evidence="1" type="ORF">FIV46_12795</name>
</gene>
<dbReference type="EMBL" id="VFIY01000015">
    <property type="protein sequence ID" value="TPD59104.1"/>
    <property type="molecule type" value="Genomic_DNA"/>
</dbReference>
<dbReference type="AlphaFoldDB" id="A0A501PGM4"/>
<proteinExistence type="predicted"/>
<organism evidence="1 2">
    <name type="scientific">Emcibacter nanhaiensis</name>
    <dbReference type="NCBI Taxonomy" id="1505037"/>
    <lineage>
        <taxon>Bacteria</taxon>
        <taxon>Pseudomonadati</taxon>
        <taxon>Pseudomonadota</taxon>
        <taxon>Alphaproteobacteria</taxon>
        <taxon>Emcibacterales</taxon>
        <taxon>Emcibacteraceae</taxon>
        <taxon>Emcibacter</taxon>
    </lineage>
</organism>
<dbReference type="OrthoDB" id="7173324at2"/>
<sequence length="90" mass="10110">MAQNRRLIDLASVGPATVRDLQLLGVTTVAQLAACNGQELYDRLCLETGEPHDICCLDVFQCAIAQARDPNLPKEQKNWWTWSKRRKAGK</sequence>
<dbReference type="Pfam" id="PF11731">
    <property type="entry name" value="Cdd1"/>
    <property type="match status" value="1"/>
</dbReference>
<evidence type="ECO:0000313" key="1">
    <source>
        <dbReference type="EMBL" id="TPD59104.1"/>
    </source>
</evidence>
<dbReference type="RefSeq" id="WP_139941323.1">
    <property type="nucleotide sequence ID" value="NZ_JBHSYP010000002.1"/>
</dbReference>
<accession>A0A501PGM4</accession>
<dbReference type="Gene3D" id="1.10.150.20">
    <property type="entry name" value="5' to 3' exonuclease, C-terminal subdomain"/>
    <property type="match status" value="1"/>
</dbReference>
<protein>
    <submittedName>
        <fullName evidence="1">Mitomycin resistance protein</fullName>
    </submittedName>
</protein>
<name>A0A501PGM4_9PROT</name>
<comment type="caution">
    <text evidence="1">The sequence shown here is derived from an EMBL/GenBank/DDBJ whole genome shotgun (WGS) entry which is preliminary data.</text>
</comment>
<reference evidence="2" key="1">
    <citation type="submission" date="2019-06" db="EMBL/GenBank/DDBJ databases">
        <title>The complete genome of Emcibacter congregatus ZYLT.</title>
        <authorList>
            <person name="Zhao Z."/>
        </authorList>
    </citation>
    <scope>NUCLEOTIDE SEQUENCE [LARGE SCALE GENOMIC DNA]</scope>
    <source>
        <strain evidence="2">MCCC 1A06723</strain>
    </source>
</reference>
<dbReference type="InterPro" id="IPR021725">
    <property type="entry name" value="Cdd1"/>
</dbReference>
<dbReference type="Proteomes" id="UP000319148">
    <property type="component" value="Unassembled WGS sequence"/>
</dbReference>